<keyword evidence="2" id="KW-1185">Reference proteome</keyword>
<evidence type="ECO:0000313" key="1">
    <source>
        <dbReference type="EMBL" id="OQP49546.1"/>
    </source>
</evidence>
<gene>
    <name evidence="1" type="ORF">A4D02_28550</name>
</gene>
<comment type="caution">
    <text evidence="1">The sequence shown here is derived from an EMBL/GenBank/DDBJ whole genome shotgun (WGS) entry which is preliminary data.</text>
</comment>
<name>A0ABX3NY31_9BACT</name>
<sequence>MASVSLSASIANLEALYIPIKGNGFTPNKLDTLHHAITEGQLGNAVELMIKIQGIDEHYSKCQLAGIIIITPPTDHFYGERQYTIKDIGGHFWTLSETIKDLLPEDWGATSKHID</sequence>
<dbReference type="RefSeq" id="WP_014220061.1">
    <property type="nucleotide sequence ID" value="NZ_LWBO01000010.1"/>
</dbReference>
<dbReference type="Proteomes" id="UP000192277">
    <property type="component" value="Unassembled WGS sequence"/>
</dbReference>
<protein>
    <recommendedName>
        <fullName evidence="3">Glyoxalase/bleomycin resistance protein/dioxygenase</fullName>
    </recommendedName>
</protein>
<dbReference type="EMBL" id="LWBO01000010">
    <property type="protein sequence ID" value="OQP49546.1"/>
    <property type="molecule type" value="Genomic_DNA"/>
</dbReference>
<evidence type="ECO:0000313" key="2">
    <source>
        <dbReference type="Proteomes" id="UP000192277"/>
    </source>
</evidence>
<dbReference type="Gene3D" id="3.30.720.110">
    <property type="match status" value="1"/>
</dbReference>
<proteinExistence type="predicted"/>
<reference evidence="1 2" key="1">
    <citation type="submission" date="2016-04" db="EMBL/GenBank/DDBJ databases">
        <authorList>
            <person name="Chen L."/>
            <person name="Zhuang W."/>
            <person name="Wang G."/>
        </authorList>
    </citation>
    <scope>NUCLEOTIDE SEQUENCE [LARGE SCALE GENOMIC DNA]</scope>
    <source>
        <strain evidence="2">GR20</strain>
    </source>
</reference>
<evidence type="ECO:0008006" key="3">
    <source>
        <dbReference type="Google" id="ProtNLM"/>
    </source>
</evidence>
<organism evidence="1 2">
    <name type="scientific">Niastella koreensis</name>
    <dbReference type="NCBI Taxonomy" id="354356"/>
    <lineage>
        <taxon>Bacteria</taxon>
        <taxon>Pseudomonadati</taxon>
        <taxon>Bacteroidota</taxon>
        <taxon>Chitinophagia</taxon>
        <taxon>Chitinophagales</taxon>
        <taxon>Chitinophagaceae</taxon>
        <taxon>Niastella</taxon>
    </lineage>
</organism>
<accession>A0ABX3NY31</accession>
<dbReference type="SUPFAM" id="SSF54593">
    <property type="entry name" value="Glyoxalase/Bleomycin resistance protein/Dihydroxybiphenyl dioxygenase"/>
    <property type="match status" value="1"/>
</dbReference>
<dbReference type="InterPro" id="IPR029068">
    <property type="entry name" value="Glyas_Bleomycin-R_OHBP_Dase"/>
</dbReference>